<evidence type="ECO:0000256" key="1">
    <source>
        <dbReference type="SAM" id="MobiDB-lite"/>
    </source>
</evidence>
<proteinExistence type="predicted"/>
<keyword evidence="5" id="KW-1185">Reference proteome</keyword>
<organism evidence="4 5">
    <name type="scientific">Candidatus Mycobacterium methanotrophicum</name>
    <dbReference type="NCBI Taxonomy" id="2943498"/>
    <lineage>
        <taxon>Bacteria</taxon>
        <taxon>Bacillati</taxon>
        <taxon>Actinomycetota</taxon>
        <taxon>Actinomycetes</taxon>
        <taxon>Mycobacteriales</taxon>
        <taxon>Mycobacteriaceae</taxon>
        <taxon>Mycobacterium</taxon>
    </lineage>
</organism>
<evidence type="ECO:0000313" key="4">
    <source>
        <dbReference type="EMBL" id="UQX09950.1"/>
    </source>
</evidence>
<dbReference type="Pfam" id="PF05305">
    <property type="entry name" value="DUF732"/>
    <property type="match status" value="1"/>
</dbReference>
<protein>
    <submittedName>
        <fullName evidence="4">DUF732 domain-containing protein</fullName>
    </submittedName>
</protein>
<dbReference type="RefSeq" id="WP_219070919.1">
    <property type="nucleotide sequence ID" value="NZ_CAJUXY010000169.1"/>
</dbReference>
<feature type="domain" description="DUF732" evidence="3">
    <location>
        <begin position="104"/>
        <end position="174"/>
    </location>
</feature>
<keyword evidence="2" id="KW-0472">Membrane</keyword>
<evidence type="ECO:0000259" key="3">
    <source>
        <dbReference type="Pfam" id="PF05305"/>
    </source>
</evidence>
<dbReference type="InterPro" id="IPR007969">
    <property type="entry name" value="DUF732"/>
</dbReference>
<sequence>MTDDTRTQLGPHAEEPPTQFADYPLATEGGPPEAYSAEQEIPAPRRRLWRDPRTRVTVSLTAALTAATVAAYLAGAAHPRIEQAAPIVKTVIKTVTKTVPGPPDDDGYIKALNDEDITGDPTGLLTQAHDLCANLYDGKTKDHEIGEIDHGNPGLHPGDSVMILLKAEQFFCPSMEKIP</sequence>
<accession>A0ABY4QG17</accession>
<dbReference type="Proteomes" id="UP001056610">
    <property type="component" value="Chromosome"/>
</dbReference>
<feature type="transmembrane region" description="Helical" evidence="2">
    <location>
        <begin position="56"/>
        <end position="75"/>
    </location>
</feature>
<feature type="region of interest" description="Disordered" evidence="1">
    <location>
        <begin position="1"/>
        <end position="41"/>
    </location>
</feature>
<evidence type="ECO:0000256" key="2">
    <source>
        <dbReference type="SAM" id="Phobius"/>
    </source>
</evidence>
<keyword evidence="2" id="KW-1133">Transmembrane helix</keyword>
<keyword evidence="2" id="KW-0812">Transmembrane</keyword>
<evidence type="ECO:0000313" key="5">
    <source>
        <dbReference type="Proteomes" id="UP001056610"/>
    </source>
</evidence>
<dbReference type="EMBL" id="CP097320">
    <property type="protein sequence ID" value="UQX09950.1"/>
    <property type="molecule type" value="Genomic_DNA"/>
</dbReference>
<reference evidence="4" key="1">
    <citation type="submission" date="2022-05" db="EMBL/GenBank/DDBJ databases">
        <title>A methanotrophic Mycobacterium dominates a cave microbial ecosystem.</title>
        <authorList>
            <person name="Van Spanning R.J.M."/>
            <person name="Guan Q."/>
            <person name="Melkonian C."/>
            <person name="Gallant J."/>
            <person name="Polerecky L."/>
            <person name="Flot J.-F."/>
            <person name="Brandt B.W."/>
            <person name="Braster M."/>
            <person name="Iturbe Espinoza P."/>
            <person name="Aerts J."/>
            <person name="Meima-Franke M."/>
            <person name="Piersma S.R."/>
            <person name="Bunduc C."/>
            <person name="Ummels R."/>
            <person name="Pain A."/>
            <person name="Fleming E.J."/>
            <person name="van der Wel N."/>
            <person name="Gherman V.D."/>
            <person name="Sarbu S.M."/>
            <person name="Bodelier P.L.E."/>
            <person name="Bitter W."/>
        </authorList>
    </citation>
    <scope>NUCLEOTIDE SEQUENCE</scope>
    <source>
        <strain evidence="4">Sulfur Cave</strain>
    </source>
</reference>
<gene>
    <name evidence="4" type="ORF">M5I08_17150</name>
</gene>
<name>A0ABY4QG17_9MYCO</name>